<evidence type="ECO:0000259" key="1">
    <source>
        <dbReference type="Pfam" id="PF07752"/>
    </source>
</evidence>
<organism evidence="2 3">
    <name type="scientific">Methanosarcina mazei</name>
    <name type="common">Methanosarcina frisia</name>
    <dbReference type="NCBI Taxonomy" id="2209"/>
    <lineage>
        <taxon>Archaea</taxon>
        <taxon>Methanobacteriati</taxon>
        <taxon>Methanobacteriota</taxon>
        <taxon>Stenosarchaea group</taxon>
        <taxon>Methanomicrobia</taxon>
        <taxon>Methanosarcinales</taxon>
        <taxon>Methanosarcinaceae</taxon>
        <taxon>Methanosarcina</taxon>
    </lineage>
</organism>
<gene>
    <name evidence="2" type="ORF">DU47_02395</name>
</gene>
<dbReference type="InterPro" id="IPR006457">
    <property type="entry name" value="S_layer-rel_Mac"/>
</dbReference>
<keyword evidence="3" id="KW-1185">Reference proteome</keyword>
<dbReference type="Gene3D" id="2.60.98.40">
    <property type="match status" value="1"/>
</dbReference>
<feature type="domain" description="S-layer family duplication" evidence="1">
    <location>
        <begin position="2"/>
        <end position="90"/>
    </location>
</feature>
<accession>A0A0F8CE89</accession>
<name>A0A0F8CE89_METMZ</name>
<comment type="caution">
    <text evidence="2">The sequence shown here is derived from an EMBL/GenBank/DDBJ whole genome shotgun (WGS) entry which is preliminary data.</text>
</comment>
<feature type="non-terminal residue" evidence="2">
    <location>
        <position position="1"/>
    </location>
</feature>
<proteinExistence type="predicted"/>
<evidence type="ECO:0000313" key="3">
    <source>
        <dbReference type="Proteomes" id="UP000034578"/>
    </source>
</evidence>
<sequence length="249" mass="28253">GDGTDQLYFITYVDSVFMSATDSFAVFKYTWLIDKDDILIIKNGDEYQGFEVIETSKDGIVLENSKSITLNLDKDKKNYFTDSWYFQTSDKGKGSTSPEGYIIRLAKDLDKPGNYTLRGMPVDTGVTSSDGFYWNAATFGGFNYPVNKHKNFVASEDWWGERLQYVDKDGQDELGVNNPGNHVIGEGELLYSTRQFSNKYDLVSDLGLTASTIPPELGGMFYYKLPWFGNKVVFVRELPCRIQKLSFAY</sequence>
<reference evidence="2 3" key="1">
    <citation type="journal article" date="2015" name="ISME J.">
        <title>Genomic and phenotypic differentiation among Methanosarcina mazei populations from Columbia River sediment.</title>
        <authorList>
            <person name="Youngblut N.D."/>
            <person name="Wirth J.S."/>
            <person name="Henriksen J.R."/>
            <person name="Smith M."/>
            <person name="Simon H."/>
            <person name="Metcalf W.W."/>
            <person name="Whitaker R.J."/>
        </authorList>
    </citation>
    <scope>NUCLEOTIDE SEQUENCE [LARGE SCALE GENOMIC DNA]</scope>
    <source>
        <strain evidence="2 3">2.F.A.2.4</strain>
    </source>
</reference>
<evidence type="ECO:0000313" key="2">
    <source>
        <dbReference type="EMBL" id="KKG03174.1"/>
    </source>
</evidence>
<protein>
    <recommendedName>
        <fullName evidence="1">S-layer family duplication domain-containing protein</fullName>
    </recommendedName>
</protein>
<dbReference type="EMBL" id="JJOS01000056">
    <property type="protein sequence ID" value="KKG03174.1"/>
    <property type="molecule type" value="Genomic_DNA"/>
</dbReference>
<dbReference type="AlphaFoldDB" id="A0A0F8CE89"/>
<feature type="non-terminal residue" evidence="2">
    <location>
        <position position="249"/>
    </location>
</feature>
<dbReference type="Pfam" id="PF07752">
    <property type="entry name" value="S-layer"/>
    <property type="match status" value="1"/>
</dbReference>
<dbReference type="RefSeq" id="WP_268767989.1">
    <property type="nucleotide sequence ID" value="NZ_JJOS01000056.1"/>
</dbReference>
<dbReference type="Gene3D" id="2.60.40.4190">
    <property type="match status" value="2"/>
</dbReference>
<dbReference type="Proteomes" id="UP000034578">
    <property type="component" value="Unassembled WGS sequence"/>
</dbReference>